<protein>
    <recommendedName>
        <fullName evidence="6">Oxygen sensor histidine kinase NreB</fullName>
        <ecNumber evidence="5">2.7.13.3</ecNumber>
    </recommendedName>
    <alternativeName>
        <fullName evidence="20">Nitrogen regulation protein B</fullName>
    </alternativeName>
</protein>
<evidence type="ECO:0000256" key="14">
    <source>
        <dbReference type="ARBA" id="ARBA00022989"/>
    </source>
</evidence>
<evidence type="ECO:0000256" key="1">
    <source>
        <dbReference type="ARBA" id="ARBA00000085"/>
    </source>
</evidence>
<dbReference type="Pfam" id="PF07730">
    <property type="entry name" value="HisKA_3"/>
    <property type="match status" value="1"/>
</dbReference>
<evidence type="ECO:0000256" key="4">
    <source>
        <dbReference type="ARBA" id="ARBA00004651"/>
    </source>
</evidence>
<reference evidence="23" key="2">
    <citation type="submission" date="2020-09" db="EMBL/GenBank/DDBJ databases">
        <authorList>
            <person name="Sun Q."/>
            <person name="Zhou Y."/>
        </authorList>
    </citation>
    <scope>NUCLEOTIDE SEQUENCE</scope>
    <source>
        <strain evidence="23">CGMCC 1.12426</strain>
    </source>
</reference>
<dbReference type="PRINTS" id="PR00344">
    <property type="entry name" value="BCTRLSENSOR"/>
</dbReference>
<feature type="domain" description="Histidine kinase" evidence="22">
    <location>
        <begin position="279"/>
        <end position="452"/>
    </location>
</feature>
<evidence type="ECO:0000256" key="7">
    <source>
        <dbReference type="ARBA" id="ARBA00022475"/>
    </source>
</evidence>
<dbReference type="GO" id="GO:0051539">
    <property type="term" value="F:4 iron, 4 sulfur cluster binding"/>
    <property type="evidence" value="ECO:0007669"/>
    <property type="project" value="UniProtKB-KW"/>
</dbReference>
<name>A0A916WUL6_9HYPH</name>
<dbReference type="InterPro" id="IPR005467">
    <property type="entry name" value="His_kinase_dom"/>
</dbReference>
<evidence type="ECO:0000256" key="17">
    <source>
        <dbReference type="ARBA" id="ARBA00023014"/>
    </source>
</evidence>
<dbReference type="EMBL" id="BMFA01000001">
    <property type="protein sequence ID" value="GGB32047.1"/>
    <property type="molecule type" value="Genomic_DNA"/>
</dbReference>
<dbReference type="SUPFAM" id="SSF55874">
    <property type="entry name" value="ATPase domain of HSP90 chaperone/DNA topoisomerase II/histidine kinase"/>
    <property type="match status" value="1"/>
</dbReference>
<evidence type="ECO:0000256" key="3">
    <source>
        <dbReference type="ARBA" id="ARBA00004496"/>
    </source>
</evidence>
<dbReference type="CDD" id="cd16917">
    <property type="entry name" value="HATPase_UhpB-NarQ-NarX-like"/>
    <property type="match status" value="1"/>
</dbReference>
<keyword evidence="7" id="KW-1003">Cell membrane</keyword>
<dbReference type="PANTHER" id="PTHR24421">
    <property type="entry name" value="NITRATE/NITRITE SENSOR PROTEIN NARX-RELATED"/>
    <property type="match status" value="1"/>
</dbReference>
<dbReference type="PIRSF" id="PIRSF037314">
    <property type="entry name" value="STHK_MctS"/>
    <property type="match status" value="1"/>
</dbReference>
<dbReference type="InterPro" id="IPR011712">
    <property type="entry name" value="Sig_transdc_His_kin_sub3_dim/P"/>
</dbReference>
<dbReference type="GO" id="GO:0046872">
    <property type="term" value="F:metal ion binding"/>
    <property type="evidence" value="ECO:0007669"/>
    <property type="project" value="UniProtKB-KW"/>
</dbReference>
<evidence type="ECO:0000256" key="18">
    <source>
        <dbReference type="ARBA" id="ARBA00023136"/>
    </source>
</evidence>
<evidence type="ECO:0000313" key="23">
    <source>
        <dbReference type="EMBL" id="GGB32047.1"/>
    </source>
</evidence>
<evidence type="ECO:0000256" key="20">
    <source>
        <dbReference type="ARBA" id="ARBA00030800"/>
    </source>
</evidence>
<accession>A0A916WUL6</accession>
<keyword evidence="11 21" id="KW-0812">Transmembrane</keyword>
<reference evidence="23" key="1">
    <citation type="journal article" date="2014" name="Int. J. Syst. Evol. Microbiol.">
        <title>Complete genome sequence of Corynebacterium casei LMG S-19264T (=DSM 44701T), isolated from a smear-ripened cheese.</title>
        <authorList>
            <consortium name="US DOE Joint Genome Institute (JGI-PGF)"/>
            <person name="Walter F."/>
            <person name="Albersmeier A."/>
            <person name="Kalinowski J."/>
            <person name="Ruckert C."/>
        </authorList>
    </citation>
    <scope>NUCLEOTIDE SEQUENCE</scope>
    <source>
        <strain evidence="23">CGMCC 1.12426</strain>
    </source>
</reference>
<gene>
    <name evidence="23" type="ORF">GCM10011316_00160</name>
</gene>
<dbReference type="GO" id="GO:0005737">
    <property type="term" value="C:cytoplasm"/>
    <property type="evidence" value="ECO:0007669"/>
    <property type="project" value="UniProtKB-SubCell"/>
</dbReference>
<keyword evidence="24" id="KW-1185">Reference proteome</keyword>
<keyword evidence="14 21" id="KW-1133">Transmembrane helix</keyword>
<dbReference type="GO" id="GO:0005886">
    <property type="term" value="C:plasma membrane"/>
    <property type="evidence" value="ECO:0007669"/>
    <property type="project" value="UniProtKB-SubCell"/>
</dbReference>
<feature type="transmembrane region" description="Helical" evidence="21">
    <location>
        <begin position="208"/>
        <end position="231"/>
    </location>
</feature>
<dbReference type="SMART" id="SM01049">
    <property type="entry name" value="Cache_2"/>
    <property type="match status" value="1"/>
</dbReference>
<comment type="caution">
    <text evidence="23">The sequence shown here is derived from an EMBL/GenBank/DDBJ whole genome shotgun (WGS) entry which is preliminary data.</text>
</comment>
<keyword evidence="8" id="KW-0004">4Fe-4S</keyword>
<keyword evidence="15" id="KW-0408">Iron</keyword>
<dbReference type="InterPro" id="IPR050482">
    <property type="entry name" value="Sensor_HK_TwoCompSys"/>
</dbReference>
<evidence type="ECO:0000256" key="16">
    <source>
        <dbReference type="ARBA" id="ARBA00023012"/>
    </source>
</evidence>
<dbReference type="PANTHER" id="PTHR24421:SF58">
    <property type="entry name" value="SIGNAL TRANSDUCTION HISTIDINE-PROTEIN KINASE_PHOSPHATASE UHPB"/>
    <property type="match status" value="1"/>
</dbReference>
<comment type="subcellular location">
    <subcellularLocation>
        <location evidence="4">Cell membrane</location>
        <topology evidence="4">Multi-pass membrane protein</topology>
    </subcellularLocation>
    <subcellularLocation>
        <location evidence="3">Cytoplasm</location>
    </subcellularLocation>
</comment>
<dbReference type="InterPro" id="IPR036890">
    <property type="entry name" value="HATPase_C_sf"/>
</dbReference>
<dbReference type="Pfam" id="PF17200">
    <property type="entry name" value="sCache_2"/>
    <property type="match status" value="1"/>
</dbReference>
<evidence type="ECO:0000256" key="5">
    <source>
        <dbReference type="ARBA" id="ARBA00012438"/>
    </source>
</evidence>
<dbReference type="GO" id="GO:0000155">
    <property type="term" value="F:phosphorelay sensor kinase activity"/>
    <property type="evidence" value="ECO:0007669"/>
    <property type="project" value="InterPro"/>
</dbReference>
<comment type="function">
    <text evidence="19">Member of the two-component regulatory system NreB/NreC involved in the control of dissimilatory nitrate/nitrite reduction in response to oxygen. NreB functions as a direct oxygen sensor histidine kinase which is autophosphorylated, in the absence of oxygen, probably at the conserved histidine residue, and transfers its phosphate group probably to a conserved aspartate residue of NreC. NreB/NreC activates the expression of the nitrate (narGHJI) and nitrite (nir) reductase operons, as well as the putative nitrate transporter gene narT.</text>
</comment>
<dbReference type="Proteomes" id="UP000605148">
    <property type="component" value="Unassembled WGS sequence"/>
</dbReference>
<dbReference type="Gene3D" id="3.30.565.10">
    <property type="entry name" value="Histidine kinase-like ATPase, C-terminal domain"/>
    <property type="match status" value="1"/>
</dbReference>
<keyword evidence="9" id="KW-0963">Cytoplasm</keyword>
<dbReference type="Gene3D" id="1.20.5.1930">
    <property type="match status" value="1"/>
</dbReference>
<comment type="catalytic activity">
    <reaction evidence="1">
        <text>ATP + protein L-histidine = ADP + protein N-phospho-L-histidine.</text>
        <dbReference type="EC" id="2.7.13.3"/>
    </reaction>
</comment>
<dbReference type="Pfam" id="PF02518">
    <property type="entry name" value="HATPase_c"/>
    <property type="match status" value="1"/>
</dbReference>
<comment type="cofactor">
    <cofactor evidence="2">
        <name>[4Fe-4S] cluster</name>
        <dbReference type="ChEBI" id="CHEBI:49883"/>
    </cofactor>
</comment>
<dbReference type="SMART" id="SM00387">
    <property type="entry name" value="HATPase_c"/>
    <property type="match status" value="1"/>
</dbReference>
<evidence type="ECO:0000256" key="15">
    <source>
        <dbReference type="ARBA" id="ARBA00023004"/>
    </source>
</evidence>
<evidence type="ECO:0000259" key="22">
    <source>
        <dbReference type="PROSITE" id="PS50109"/>
    </source>
</evidence>
<dbReference type="InterPro" id="IPR033480">
    <property type="entry name" value="sCache_2"/>
</dbReference>
<evidence type="ECO:0000313" key="24">
    <source>
        <dbReference type="Proteomes" id="UP000605148"/>
    </source>
</evidence>
<organism evidence="23 24">
    <name type="scientific">Roseibium aquae</name>
    <dbReference type="NCBI Taxonomy" id="1323746"/>
    <lineage>
        <taxon>Bacteria</taxon>
        <taxon>Pseudomonadati</taxon>
        <taxon>Pseudomonadota</taxon>
        <taxon>Alphaproteobacteria</taxon>
        <taxon>Hyphomicrobiales</taxon>
        <taxon>Stappiaceae</taxon>
        <taxon>Roseibium</taxon>
    </lineage>
</organism>
<evidence type="ECO:0000256" key="12">
    <source>
        <dbReference type="ARBA" id="ARBA00022723"/>
    </source>
</evidence>
<keyword evidence="10" id="KW-0808">Transferase</keyword>
<dbReference type="GO" id="GO:0046983">
    <property type="term" value="F:protein dimerization activity"/>
    <property type="evidence" value="ECO:0007669"/>
    <property type="project" value="InterPro"/>
</dbReference>
<proteinExistence type="predicted"/>
<dbReference type="InterPro" id="IPR004358">
    <property type="entry name" value="Sig_transdc_His_kin-like_C"/>
</dbReference>
<dbReference type="AlphaFoldDB" id="A0A916WUL6"/>
<keyword evidence="13 23" id="KW-0418">Kinase</keyword>
<evidence type="ECO:0000256" key="11">
    <source>
        <dbReference type="ARBA" id="ARBA00022692"/>
    </source>
</evidence>
<dbReference type="EC" id="2.7.13.3" evidence="5"/>
<evidence type="ECO:0000256" key="10">
    <source>
        <dbReference type="ARBA" id="ARBA00022679"/>
    </source>
</evidence>
<keyword evidence="18 21" id="KW-0472">Membrane</keyword>
<keyword evidence="12" id="KW-0479">Metal-binding</keyword>
<evidence type="ECO:0000256" key="19">
    <source>
        <dbReference type="ARBA" id="ARBA00024827"/>
    </source>
</evidence>
<dbReference type="InterPro" id="IPR003594">
    <property type="entry name" value="HATPase_dom"/>
</dbReference>
<keyword evidence="17" id="KW-0411">Iron-sulfur</keyword>
<sequence>MRIKAVSFKTKLLLITLLPLVAVAFLIGTATYFQARALIEAETQAVEQRVLSAKKQEILNYISLALTSISQIYADEPGGREAAQAEVKQILTNMTFDYDGYFFVYALDGTNLVHPKLPHLIGGNWWDLQDENGDFVIQNLIAAAKAGGGFHQYVWHKPSVGYVEEKLGYAILLERWGWMLGTGLYIDDIAKEIATIQAGFAHNIRQTLLVIFAIALAAIVIVGAVIASVRFSEQRFADARLKELTNRIMEVQEQERKRVSSELHDSISQLLVSVRYGVELIHSEAGPVSGLQVQATKCLKALDDAIAEVRRISRDLRPSVLDDMGLASALTSLGQEFESQSGIRVCVSADRAYDRLSDSAKTALYRIVQECLTNVARHSGATEVDVDLSLDDQQVTLTVQDNGSGLPSSNLIGSGLGFRNMRERIETHRGRLSFSNSLKGGALIMVQLPLEKTTYPGRAA</sequence>
<dbReference type="Gene3D" id="3.30.450.20">
    <property type="entry name" value="PAS domain"/>
    <property type="match status" value="1"/>
</dbReference>
<keyword evidence="16" id="KW-0902">Two-component regulatory system</keyword>
<evidence type="ECO:0000256" key="6">
    <source>
        <dbReference type="ARBA" id="ARBA00017322"/>
    </source>
</evidence>
<evidence type="ECO:0000256" key="13">
    <source>
        <dbReference type="ARBA" id="ARBA00022777"/>
    </source>
</evidence>
<dbReference type="InterPro" id="IPR017171">
    <property type="entry name" value="Sig_transdc_His_kinase_MctS"/>
</dbReference>
<evidence type="ECO:0000256" key="21">
    <source>
        <dbReference type="SAM" id="Phobius"/>
    </source>
</evidence>
<dbReference type="PROSITE" id="PS50109">
    <property type="entry name" value="HIS_KIN"/>
    <property type="match status" value="1"/>
</dbReference>
<evidence type="ECO:0000256" key="2">
    <source>
        <dbReference type="ARBA" id="ARBA00001966"/>
    </source>
</evidence>
<evidence type="ECO:0000256" key="9">
    <source>
        <dbReference type="ARBA" id="ARBA00022490"/>
    </source>
</evidence>
<evidence type="ECO:0000256" key="8">
    <source>
        <dbReference type="ARBA" id="ARBA00022485"/>
    </source>
</evidence>